<reference evidence="3" key="1">
    <citation type="submission" date="2021-04" db="EMBL/GenBank/DDBJ databases">
        <title>A novel Synergistetes isolate from a pyrite-forming mixed culture.</title>
        <authorList>
            <person name="Bunk B."/>
            <person name="Sproer C."/>
            <person name="Spring S."/>
            <person name="Pester M."/>
        </authorList>
    </citation>
    <scope>NUCLEOTIDE SEQUENCE [LARGE SCALE GENOMIC DNA]</scope>
    <source>
        <strain evidence="3">J.5.4.2-T.3.5.2</strain>
    </source>
</reference>
<evidence type="ECO:0000259" key="1">
    <source>
        <dbReference type="PROSITE" id="PS50851"/>
    </source>
</evidence>
<dbReference type="RefSeq" id="WP_274374623.1">
    <property type="nucleotide sequence ID" value="NZ_CP072943.1"/>
</dbReference>
<dbReference type="AlphaFoldDB" id="A0A9Q7EWK0"/>
<dbReference type="PANTHER" id="PTHR22617">
    <property type="entry name" value="CHEMOTAXIS SENSOR HISTIDINE KINASE-RELATED"/>
    <property type="match status" value="1"/>
</dbReference>
<dbReference type="GO" id="GO:0006935">
    <property type="term" value="P:chemotaxis"/>
    <property type="evidence" value="ECO:0007669"/>
    <property type="project" value="InterPro"/>
</dbReference>
<proteinExistence type="predicted"/>
<dbReference type="KEGG" id="aram:KAR29_05545"/>
<dbReference type="GO" id="GO:0007165">
    <property type="term" value="P:signal transduction"/>
    <property type="evidence" value="ECO:0007669"/>
    <property type="project" value="InterPro"/>
</dbReference>
<organism evidence="2 3">
    <name type="scientific">Aminithiophilus ramosus</name>
    <dbReference type="NCBI Taxonomy" id="3029084"/>
    <lineage>
        <taxon>Bacteria</taxon>
        <taxon>Thermotogati</taxon>
        <taxon>Synergistota</taxon>
        <taxon>Synergistia</taxon>
        <taxon>Synergistales</taxon>
        <taxon>Aminithiophilaceae</taxon>
        <taxon>Aminithiophilus</taxon>
    </lineage>
</organism>
<dbReference type="InterPro" id="IPR039315">
    <property type="entry name" value="CheW"/>
</dbReference>
<dbReference type="Pfam" id="PF01584">
    <property type="entry name" value="CheW"/>
    <property type="match status" value="1"/>
</dbReference>
<dbReference type="InterPro" id="IPR002545">
    <property type="entry name" value="CheW-lke_dom"/>
</dbReference>
<dbReference type="GO" id="GO:0005829">
    <property type="term" value="C:cytosol"/>
    <property type="evidence" value="ECO:0007669"/>
    <property type="project" value="TreeGrafter"/>
</dbReference>
<gene>
    <name evidence="2" type="ORF">KAR29_05545</name>
</gene>
<feature type="domain" description="CheW-like" evidence="1">
    <location>
        <begin position="29"/>
        <end position="163"/>
    </location>
</feature>
<keyword evidence="3" id="KW-1185">Reference proteome</keyword>
<dbReference type="PANTHER" id="PTHR22617:SF23">
    <property type="entry name" value="CHEMOTAXIS PROTEIN CHEW"/>
    <property type="match status" value="1"/>
</dbReference>
<protein>
    <submittedName>
        <fullName evidence="2">Purine-binding chemotaxis protein CheW</fullName>
    </submittedName>
</protein>
<sequence length="170" mass="18156">MAEERKKRILRERAAVLARKGPVRGEGSFAEVLTFGLGRERYAVGSLHVGEVFPLRGVTALPCVPPFVAGIVNLRGQILPLVDLKVLFGLPSEAPGSFVVVLRSETAEMGLLVDPPLEVRSLPLPLHPPLPTLTGPRGAYLLGLAEEDLALLDGARLLDAPALVVNDFLS</sequence>
<name>A0A9Q7EWK0_9BACT</name>
<dbReference type="SMART" id="SM00260">
    <property type="entry name" value="CheW"/>
    <property type="match status" value="1"/>
</dbReference>
<dbReference type="SUPFAM" id="SSF50341">
    <property type="entry name" value="CheW-like"/>
    <property type="match status" value="1"/>
</dbReference>
<dbReference type="Proteomes" id="UP000671879">
    <property type="component" value="Chromosome"/>
</dbReference>
<dbReference type="InterPro" id="IPR036061">
    <property type="entry name" value="CheW-like_dom_sf"/>
</dbReference>
<evidence type="ECO:0000313" key="2">
    <source>
        <dbReference type="EMBL" id="QTX33338.1"/>
    </source>
</evidence>
<dbReference type="Gene3D" id="2.30.30.40">
    <property type="entry name" value="SH3 Domains"/>
    <property type="match status" value="1"/>
</dbReference>
<evidence type="ECO:0000313" key="3">
    <source>
        <dbReference type="Proteomes" id="UP000671879"/>
    </source>
</evidence>
<dbReference type="EMBL" id="CP072943">
    <property type="protein sequence ID" value="QTX33338.1"/>
    <property type="molecule type" value="Genomic_DNA"/>
</dbReference>
<accession>A0A9Q7EWK0</accession>
<dbReference type="PROSITE" id="PS50851">
    <property type="entry name" value="CHEW"/>
    <property type="match status" value="1"/>
</dbReference>
<dbReference type="Gene3D" id="2.40.50.180">
    <property type="entry name" value="CheA-289, Domain 4"/>
    <property type="match status" value="1"/>
</dbReference>